<feature type="domain" description="Genetic suppressor element-like" evidence="3">
    <location>
        <begin position="1381"/>
        <end position="1510"/>
    </location>
</feature>
<dbReference type="Proteomes" id="UP001233172">
    <property type="component" value="Unassembled WGS sequence"/>
</dbReference>
<feature type="compositionally biased region" description="Basic and acidic residues" evidence="2">
    <location>
        <begin position="1044"/>
        <end position="1075"/>
    </location>
</feature>
<keyword evidence="5" id="KW-1185">Reference proteome</keyword>
<evidence type="ECO:0000259" key="3">
    <source>
        <dbReference type="Pfam" id="PF12540"/>
    </source>
</evidence>
<comment type="caution">
    <text evidence="4">The sequence shown here is derived from an EMBL/GenBank/DDBJ whole genome shotgun (WGS) entry which is preliminary data.</text>
</comment>
<feature type="compositionally biased region" description="Basic and acidic residues" evidence="2">
    <location>
        <begin position="647"/>
        <end position="662"/>
    </location>
</feature>
<name>A0AAD8BVY6_BIOPF</name>
<feature type="region of interest" description="Disordered" evidence="2">
    <location>
        <begin position="1202"/>
        <end position="1228"/>
    </location>
</feature>
<feature type="region of interest" description="Disordered" evidence="2">
    <location>
        <begin position="647"/>
        <end position="667"/>
    </location>
</feature>
<feature type="region of interest" description="Disordered" evidence="2">
    <location>
        <begin position="735"/>
        <end position="863"/>
    </location>
</feature>
<feature type="region of interest" description="Disordered" evidence="2">
    <location>
        <begin position="1158"/>
        <end position="1189"/>
    </location>
</feature>
<evidence type="ECO:0000313" key="5">
    <source>
        <dbReference type="Proteomes" id="UP001233172"/>
    </source>
</evidence>
<proteinExistence type="predicted"/>
<feature type="compositionally biased region" description="Low complexity" evidence="2">
    <location>
        <begin position="744"/>
        <end position="758"/>
    </location>
</feature>
<dbReference type="InterPro" id="IPR022207">
    <property type="entry name" value="GSE-like"/>
</dbReference>
<dbReference type="PANTHER" id="PTHR40240">
    <property type="entry name" value="PLEXUS, ISOFORM A"/>
    <property type="match status" value="1"/>
</dbReference>
<dbReference type="PANTHER" id="PTHR40240:SF1">
    <property type="entry name" value="PLEXUS, ISOFORM A"/>
    <property type="match status" value="1"/>
</dbReference>
<feature type="coiled-coil region" evidence="1">
    <location>
        <begin position="1548"/>
        <end position="1578"/>
    </location>
</feature>
<feature type="compositionally biased region" description="Polar residues" evidence="2">
    <location>
        <begin position="766"/>
        <end position="785"/>
    </location>
</feature>
<evidence type="ECO:0000313" key="4">
    <source>
        <dbReference type="EMBL" id="KAK0060849.1"/>
    </source>
</evidence>
<feature type="region of interest" description="Disordered" evidence="2">
    <location>
        <begin position="1044"/>
        <end position="1078"/>
    </location>
</feature>
<organism evidence="4 5">
    <name type="scientific">Biomphalaria pfeifferi</name>
    <name type="common">Bloodfluke planorb</name>
    <name type="synonym">Freshwater snail</name>
    <dbReference type="NCBI Taxonomy" id="112525"/>
    <lineage>
        <taxon>Eukaryota</taxon>
        <taxon>Metazoa</taxon>
        <taxon>Spiralia</taxon>
        <taxon>Lophotrochozoa</taxon>
        <taxon>Mollusca</taxon>
        <taxon>Gastropoda</taxon>
        <taxon>Heterobranchia</taxon>
        <taxon>Euthyneura</taxon>
        <taxon>Panpulmonata</taxon>
        <taxon>Hygrophila</taxon>
        <taxon>Lymnaeoidea</taxon>
        <taxon>Planorbidae</taxon>
        <taxon>Biomphalaria</taxon>
    </lineage>
</organism>
<gene>
    <name evidence="4" type="ORF">Bpfe_009718</name>
</gene>
<feature type="compositionally biased region" description="Polar residues" evidence="2">
    <location>
        <begin position="1129"/>
        <end position="1143"/>
    </location>
</feature>
<feature type="compositionally biased region" description="Low complexity" evidence="2">
    <location>
        <begin position="1210"/>
        <end position="1224"/>
    </location>
</feature>
<reference evidence="4" key="1">
    <citation type="journal article" date="2023" name="PLoS Negl. Trop. Dis.">
        <title>A genome sequence for Biomphalaria pfeifferi, the major vector snail for the human-infecting parasite Schistosoma mansoni.</title>
        <authorList>
            <person name="Bu L."/>
            <person name="Lu L."/>
            <person name="Laidemitt M.R."/>
            <person name="Zhang S.M."/>
            <person name="Mutuku M."/>
            <person name="Mkoji G."/>
            <person name="Steinauer M."/>
            <person name="Loker E.S."/>
        </authorList>
    </citation>
    <scope>NUCLEOTIDE SEQUENCE</scope>
    <source>
        <strain evidence="4">KasaAsao</strain>
    </source>
</reference>
<evidence type="ECO:0000256" key="1">
    <source>
        <dbReference type="SAM" id="Coils"/>
    </source>
</evidence>
<feature type="region of interest" description="Disordered" evidence="2">
    <location>
        <begin position="1095"/>
        <end position="1143"/>
    </location>
</feature>
<protein>
    <submittedName>
        <fullName evidence="4">Genetic suppressor element 1</fullName>
    </submittedName>
</protein>
<dbReference type="EMBL" id="JASAOG010000033">
    <property type="protein sequence ID" value="KAK0060849.1"/>
    <property type="molecule type" value="Genomic_DNA"/>
</dbReference>
<feature type="compositionally biased region" description="Basic and acidic residues" evidence="2">
    <location>
        <begin position="1098"/>
        <end position="1127"/>
    </location>
</feature>
<keyword evidence="1" id="KW-0175">Coiled coil</keyword>
<feature type="compositionally biased region" description="Basic and acidic residues" evidence="2">
    <location>
        <begin position="816"/>
        <end position="863"/>
    </location>
</feature>
<dbReference type="Pfam" id="PF12540">
    <property type="entry name" value="DUF3736"/>
    <property type="match status" value="1"/>
</dbReference>
<sequence>MPSRIVCFVCGSLGGAYQLHSRPHEGHAYFPFLEHHDPPKGSRIPGPDGKVDSCRVCYAFLTQQWETYERTNTPALKRLYWLKRLDDGQFTGAEMKLQGEYMAQVMGLQYQPSCGDGCTPLSPDSRDEFSTGQREPDYTHVKKQDVDEGALDLSVPVKTEPKVKSKKSGHEMSEVSTSRASIDHLSFICYTCGNDSQGIAAKLISSIYHVANKPYFPFLTKVTPPRGATPLNEQGVCQVCDHCFSSLCHQWLTYEQQGTPNGARIFKVNGVFFSNDSSIVAGRDTKSSVKDVCYLCSQAWPSSKMCPLYTAPISGRKDHMYFPFIRELRRPNGAHPLNPDGSVQVCLSCYSNLQLQWRHYESEKVPYLHRRYSLLPPSTSAAVSQSVTLDSDLKLRNHGLEDVLKHSAISLTKDTRKSPGLLKSFTNSTVMANSTSKHEHAKPYNNEVKLPSTNSSLSIPHPLQQAGERPKKVCFVCGEKCLVTKAQLLHIYPPRSEGKSYGALEPFFPFLANYEPAPGSEPPSEEGIVISCSYCYYSLLNQWKDFEELRMPSDGDRFKRKYRLHDFVCFVCGMTVPRKKLRTLEVQKFLFLREHKAPSNALVMWGGHGVGACSSCHFSLTHQYAEFERLGLPIELRKYNWTVQHHPDENKETHNNLQRQEDTSANSDENFVIEGAESYPSLSSSGKLTLSTYSASGTRLPMTAPPSTFHSPNSTGNSYLSSFSAALRKLAYQTKDLSDDSPAKHSMSPSSHTSSRSTTPKRSHSLAFSSKPNPLSASNQTQNSLESHRRSADRTQTNNMDSPHDHGGRSVVEQRLASHDISQGRDTRDELRRDSRDEIRRDSRDEIRRDSRDSSRLTGRESREFERNAHLAAAQVRIANSELYARDFPGYLTEEEAASIGLAIPLRIDPAAYVAAYHPFYLQQQAMVAQNPFRLDDPMLLEQYRMFQSSFLPFPGGAYLPGPPRPVDMHSMLAAAQHYPLELLQQQYAYINSSHPLLHSRFGTQANLLDRNCLAEEKSHLLSERHKEHERLLDWEVKHEPGFSPDRDYKKLKDPEPFAQDRHKEKHDYPSHRPESTISHLVGESSVVHGNLSSVADKQSHSRDFHSSDFKPSPKLDFRESTLERSPHHNFTVSPNKTSQSLSVPLSHDDYLKLHLSKSSSSTSVDRDNHSPSKVMKLSPSSQTVSSQDLLQDSLRSHPLLHQQHPTLPSSAHTASSLNSSNNHIKNPRCSSGVKTLFRPFDDCQTSISPTETDLIKHPESDFLSPGNHSLGLPVYSQKPTALDNHTAILSIPTVQPFSKSSQPSTDSTAFLQSSEKMNPLLVTSVMPSPNKLDRLSNYVQDKVERFDFKSLARECSSSSANCDPAETISSDKFLSKANTQRRLLSKLDHEQQRLKKLRKTNSSDVEDLEERNLVRLTMIERATPIPLEAPKNKLELLEYLGITTWAKKKELQLEKEVRRRQQLRLPSVSPIHCESESTPEFTFRQEHPLVLSQPSNSKLPSQPEKSKFLCDLGLVPFPENDKSVSSTDGMYAWPGVETVIHSYHKHNEEQHQEVHLLRERSQQLKAENERLAQVSEAHNQHMAMLLLEHQRMEQTRIHCLFAIDFLKKSCQNLKKP</sequence>
<reference evidence="4" key="2">
    <citation type="submission" date="2023-04" db="EMBL/GenBank/DDBJ databases">
        <authorList>
            <person name="Bu L."/>
            <person name="Lu L."/>
            <person name="Laidemitt M.R."/>
            <person name="Zhang S.M."/>
            <person name="Mutuku M."/>
            <person name="Mkoji G."/>
            <person name="Steinauer M."/>
            <person name="Loker E.S."/>
        </authorList>
    </citation>
    <scope>NUCLEOTIDE SEQUENCE</scope>
    <source>
        <strain evidence="4">KasaAsao</strain>
        <tissue evidence="4">Whole Snail</tissue>
    </source>
</reference>
<accession>A0AAD8BVY6</accession>
<evidence type="ECO:0000256" key="2">
    <source>
        <dbReference type="SAM" id="MobiDB-lite"/>
    </source>
</evidence>